<organism evidence="1 2">
    <name type="scientific">Ruminiclostridium herbifermentans</name>
    <dbReference type="NCBI Taxonomy" id="2488810"/>
    <lineage>
        <taxon>Bacteria</taxon>
        <taxon>Bacillati</taxon>
        <taxon>Bacillota</taxon>
        <taxon>Clostridia</taxon>
        <taxon>Eubacteriales</taxon>
        <taxon>Oscillospiraceae</taxon>
        <taxon>Ruminiclostridium</taxon>
    </lineage>
</organism>
<gene>
    <name evidence="1" type="ORF">EHE19_019010</name>
</gene>
<evidence type="ECO:0000313" key="2">
    <source>
        <dbReference type="Proteomes" id="UP000306409"/>
    </source>
</evidence>
<dbReference type="PANTHER" id="PTHR13132:SF29">
    <property type="entry name" value="ALPHA-(1,6)-FUCOSYLTRANSFERASE"/>
    <property type="match status" value="1"/>
</dbReference>
<keyword evidence="1" id="KW-0328">Glycosyltransferase</keyword>
<dbReference type="KEGG" id="rher:EHE19_019010"/>
<name>A0A4U7J9B6_9FIRM</name>
<dbReference type="Proteomes" id="UP000306409">
    <property type="component" value="Chromosome"/>
</dbReference>
<dbReference type="AlphaFoldDB" id="A0A4U7J9B6"/>
<proteinExistence type="predicted"/>
<evidence type="ECO:0000313" key="1">
    <source>
        <dbReference type="EMBL" id="QNU66888.1"/>
    </source>
</evidence>
<dbReference type="RefSeq" id="WP_137698723.1">
    <property type="nucleotide sequence ID" value="NZ_CP061336.1"/>
</dbReference>
<keyword evidence="2" id="KW-1185">Reference proteome</keyword>
<dbReference type="OrthoDB" id="1737455at2"/>
<dbReference type="GO" id="GO:0046921">
    <property type="term" value="F:alpha-(1-&gt;6)-fucosyltransferase activity"/>
    <property type="evidence" value="ECO:0007669"/>
    <property type="project" value="TreeGrafter"/>
</dbReference>
<keyword evidence="1" id="KW-0808">Transferase</keyword>
<accession>A0A4U7J9B6</accession>
<dbReference type="GO" id="GO:0006487">
    <property type="term" value="P:protein N-linked glycosylation"/>
    <property type="evidence" value="ECO:0007669"/>
    <property type="project" value="TreeGrafter"/>
</dbReference>
<dbReference type="CDD" id="cd11296">
    <property type="entry name" value="O-FucT_like"/>
    <property type="match status" value="1"/>
</dbReference>
<dbReference type="Gene3D" id="3.40.50.11350">
    <property type="match status" value="1"/>
</dbReference>
<reference evidence="1 2" key="1">
    <citation type="submission" date="2020-09" db="EMBL/GenBank/DDBJ databases">
        <title>Characterization and genome sequencing of Ruminiclostridium sp. nov. MA18.</title>
        <authorList>
            <person name="Rettenmaier R."/>
            <person name="Kowollik M.-L."/>
            <person name="Liebl W."/>
            <person name="Zverlov V."/>
        </authorList>
    </citation>
    <scope>NUCLEOTIDE SEQUENCE [LARGE SCALE GENOMIC DNA]</scope>
    <source>
        <strain evidence="1 2">MA18</strain>
    </source>
</reference>
<dbReference type="PANTHER" id="PTHR13132">
    <property type="entry name" value="ALPHA- 1,6 -FUCOSYLTRANSFERASE"/>
    <property type="match status" value="1"/>
</dbReference>
<sequence length="319" mass="37957">MSTNRFLLIKALGKSIWTDVDHVICQLFAAELTDRIPIVYWGMESNYSVAIDTNSYEIFFEPISQYNIHDITRREYTFYPPTWKYENLLAEDTDRFKMEYRDLNSLMRSDANVVVSDVYYPLRSLIPWVRKSHWAYGKTPYQIYRVLFDKYLKLQPSIKREIQKFINMNPNFRDERPIIGVHVRGNSVANEVAQIYDLNEFYKPNVWQFVVKYNIRHLLVITDSAKVLKQYKKLYDRQGMLLYTDSKKVSFKERIATCLLDYPNKRHKGVELVKDTIEIIKDTYLAAQCDFFIGNGYSSLSNTVMRLRDWPETNIKLLY</sequence>
<protein>
    <submittedName>
        <fullName evidence="1">O-fucosyltransferase family protein</fullName>
    </submittedName>
</protein>
<dbReference type="EMBL" id="CP061336">
    <property type="protein sequence ID" value="QNU66888.1"/>
    <property type="molecule type" value="Genomic_DNA"/>
</dbReference>